<evidence type="ECO:0000256" key="1">
    <source>
        <dbReference type="ARBA" id="ARBA00004123"/>
    </source>
</evidence>
<dbReference type="Pfam" id="PF14111">
    <property type="entry name" value="DUF4283"/>
    <property type="match status" value="1"/>
</dbReference>
<dbReference type="PANTHER" id="PTHR36326">
    <property type="entry name" value="PROTEIN POLLENLESS 3-LIKE 2"/>
    <property type="match status" value="1"/>
</dbReference>
<feature type="compositionally biased region" description="Polar residues" evidence="8">
    <location>
        <begin position="352"/>
        <end position="363"/>
    </location>
</feature>
<feature type="compositionally biased region" description="Polar residues" evidence="8">
    <location>
        <begin position="311"/>
        <end position="330"/>
    </location>
</feature>
<keyword evidence="5" id="KW-0539">Nucleus</keyword>
<proteinExistence type="inferred from homology"/>
<gene>
    <name evidence="10" type="ORF">DKX38_003522</name>
</gene>
<keyword evidence="2" id="KW-0677">Repeat</keyword>
<evidence type="ECO:0000256" key="2">
    <source>
        <dbReference type="ARBA" id="ARBA00022737"/>
    </source>
</evidence>
<comment type="caution">
    <text evidence="10">The sequence shown here is derived from an EMBL/GenBank/DDBJ whole genome shotgun (WGS) entry which is preliminary data.</text>
</comment>
<dbReference type="GO" id="GO:0005634">
    <property type="term" value="C:nucleus"/>
    <property type="evidence" value="ECO:0007669"/>
    <property type="project" value="UniProtKB-SubCell"/>
</dbReference>
<keyword evidence="3 7" id="KW-0802">TPR repeat</keyword>
<evidence type="ECO:0000256" key="6">
    <source>
        <dbReference type="ARBA" id="ARBA00025750"/>
    </source>
</evidence>
<dbReference type="SUPFAM" id="SSF56219">
    <property type="entry name" value="DNase I-like"/>
    <property type="match status" value="1"/>
</dbReference>
<comment type="subcellular location">
    <subcellularLocation>
        <location evidence="1">Nucleus</location>
    </subcellularLocation>
</comment>
<dbReference type="PROSITE" id="PS50005">
    <property type="entry name" value="TPR"/>
    <property type="match status" value="1"/>
</dbReference>
<sequence length="982" mass="109973">MEPTLQTTNTAHPKKPLVTNHGTRNNNNARKGIQGCQQNATGEHAAATSWADRVRVTNASTRRELDPLPQQPAGSSLTIPSNMKMHSSDQWARCMIGFFSGYKLPYHAINTLAKKAWGSYGLEQVLSMDDGFLVFRFTEESAIADIMEKGPWMFGGKNIILQKWTPSFQFDRKKIAAVSVWVRLRGLPLPLWTKQGLSLAASMIGKPLSCDEQTMQCSRLDYARLCVELNASLPFVHHFDVISPLTKEPQRVSVDYEWKPPRCESCQSFSHSCRQREEQEARATKEKENEGWRTVSKDPAREAKGKGGMDTQGNSKAGATPTAVNASHKQQPPLPTAVSPETLISVPLRVVSQQSQDGSTTLLRRNEPVTHPSQPEDIGGKGKGHVLEEDASSHYEEEEVSSGPQSEEGTSRAKATNTNSPKQSPPKKKKGGRTNMNAVEEGLGLPQWQFLSNIQYHSPCRILLSWNSEVVTVTEVSMGSQWITCDMLARDGSGTIRVTMVYGLNSPTERRSLWNYLVQQHDDNNNLPWVVAGDFNAIMNMSDRCGGDISWPSHMDEFPNCVAQSELIQLTARGLRYTWDNGRRGEDTILKKLDWAFGNQHLLAKWPLTQATIHPRLSSDHNPILISFSPRAQRPKARFKFLNLWTKLDGYERVVHAAWMTESYGNPFSKLNSKLRILKGVLSNLHSTQTNHISSRKCSTANGGKKEKDLFHVIHKVPAGDGPYVKAKHAQLVQKDPEAAIVWFWKAINAGDKVDSALKDMAVVMKQVDRAEEAIEAVKSFRGRCSKQAQESLDNVLIDLYKKCGKVEEQIEMIKRKLRSIYQGEAFHGKPTKTARSHGKKFQVSVKQETSRLLGNLGWAYMQKTNFLAAEVVYQKAQMVDPDANKACNLAICLIKQARYDEAHSTLLDVTQGRLPGSGDVKARSRAEKLLMEVRSREAPDEVMDLMGFNLDDDFVKGLEKLMDEWGPSRSKRLPIFEEISI</sequence>
<feature type="region of interest" description="Disordered" evidence="8">
    <location>
        <begin position="277"/>
        <end position="338"/>
    </location>
</feature>
<feature type="region of interest" description="Disordered" evidence="8">
    <location>
        <begin position="352"/>
        <end position="434"/>
    </location>
</feature>
<evidence type="ECO:0000313" key="10">
    <source>
        <dbReference type="EMBL" id="KAB5569729.1"/>
    </source>
</evidence>
<feature type="domain" description="DUF4283" evidence="9">
    <location>
        <begin position="89"/>
        <end position="171"/>
    </location>
</feature>
<dbReference type="InterPro" id="IPR011990">
    <property type="entry name" value="TPR-like_helical_dom_sf"/>
</dbReference>
<evidence type="ECO:0000256" key="8">
    <source>
        <dbReference type="SAM" id="MobiDB-lite"/>
    </source>
</evidence>
<dbReference type="InterPro" id="IPR025558">
    <property type="entry name" value="DUF4283"/>
</dbReference>
<feature type="region of interest" description="Disordered" evidence="8">
    <location>
        <begin position="1"/>
        <end position="30"/>
    </location>
</feature>
<dbReference type="Proteomes" id="UP000326939">
    <property type="component" value="Chromosome 2"/>
</dbReference>
<evidence type="ECO:0000313" key="11">
    <source>
        <dbReference type="Proteomes" id="UP000326939"/>
    </source>
</evidence>
<name>A0A5N5NR76_9ROSI</name>
<dbReference type="InterPro" id="IPR044961">
    <property type="entry name" value="MS5/SDI1"/>
</dbReference>
<feature type="compositionally biased region" description="Polar residues" evidence="8">
    <location>
        <begin position="20"/>
        <end position="30"/>
    </location>
</feature>
<accession>A0A5N5NR76</accession>
<feature type="region of interest" description="Disordered" evidence="8">
    <location>
        <begin position="60"/>
        <end position="79"/>
    </location>
</feature>
<keyword evidence="4" id="KW-0175">Coiled coil</keyword>
<feature type="compositionally biased region" description="Basic and acidic residues" evidence="8">
    <location>
        <begin position="277"/>
        <end position="307"/>
    </location>
</feature>
<feature type="compositionally biased region" description="Basic and acidic residues" evidence="8">
    <location>
        <begin position="385"/>
        <end position="395"/>
    </location>
</feature>
<keyword evidence="11" id="KW-1185">Reference proteome</keyword>
<dbReference type="SUPFAM" id="SSF48452">
    <property type="entry name" value="TPR-like"/>
    <property type="match status" value="1"/>
</dbReference>
<dbReference type="AlphaFoldDB" id="A0A5N5NR76"/>
<feature type="compositionally biased region" description="Polar residues" evidence="8">
    <location>
        <begin position="402"/>
        <end position="419"/>
    </location>
</feature>
<evidence type="ECO:0000256" key="3">
    <source>
        <dbReference type="ARBA" id="ARBA00022803"/>
    </source>
</evidence>
<evidence type="ECO:0000256" key="7">
    <source>
        <dbReference type="PROSITE-ProRule" id="PRU00339"/>
    </source>
</evidence>
<organism evidence="10 11">
    <name type="scientific">Salix brachista</name>
    <dbReference type="NCBI Taxonomy" id="2182728"/>
    <lineage>
        <taxon>Eukaryota</taxon>
        <taxon>Viridiplantae</taxon>
        <taxon>Streptophyta</taxon>
        <taxon>Embryophyta</taxon>
        <taxon>Tracheophyta</taxon>
        <taxon>Spermatophyta</taxon>
        <taxon>Magnoliopsida</taxon>
        <taxon>eudicotyledons</taxon>
        <taxon>Gunneridae</taxon>
        <taxon>Pentapetalae</taxon>
        <taxon>rosids</taxon>
        <taxon>fabids</taxon>
        <taxon>Malpighiales</taxon>
        <taxon>Salicaceae</taxon>
        <taxon>Saliceae</taxon>
        <taxon>Salix</taxon>
    </lineage>
</organism>
<evidence type="ECO:0000256" key="4">
    <source>
        <dbReference type="ARBA" id="ARBA00023054"/>
    </source>
</evidence>
<dbReference type="Gene3D" id="1.25.40.10">
    <property type="entry name" value="Tetratricopeptide repeat domain"/>
    <property type="match status" value="1"/>
</dbReference>
<dbReference type="EMBL" id="VDCV01000002">
    <property type="protein sequence ID" value="KAB5569729.1"/>
    <property type="molecule type" value="Genomic_DNA"/>
</dbReference>
<dbReference type="InterPro" id="IPR019734">
    <property type="entry name" value="TPR_rpt"/>
</dbReference>
<dbReference type="InterPro" id="IPR036691">
    <property type="entry name" value="Endo/exonu/phosph_ase_sf"/>
</dbReference>
<feature type="repeat" description="TPR" evidence="7">
    <location>
        <begin position="851"/>
        <end position="884"/>
    </location>
</feature>
<comment type="similarity">
    <text evidence="6">Belongs to the MS5 protein family.</text>
</comment>
<protein>
    <recommendedName>
        <fullName evidence="9">DUF4283 domain-containing protein</fullName>
    </recommendedName>
</protein>
<dbReference type="Gene3D" id="3.60.10.10">
    <property type="entry name" value="Endonuclease/exonuclease/phosphatase"/>
    <property type="match status" value="1"/>
</dbReference>
<evidence type="ECO:0000259" key="9">
    <source>
        <dbReference type="Pfam" id="PF14111"/>
    </source>
</evidence>
<feature type="compositionally biased region" description="Polar residues" evidence="8">
    <location>
        <begin position="1"/>
        <end position="11"/>
    </location>
</feature>
<evidence type="ECO:0000256" key="5">
    <source>
        <dbReference type="ARBA" id="ARBA00023242"/>
    </source>
</evidence>
<reference evidence="11" key="1">
    <citation type="journal article" date="2019" name="Gigascience">
        <title>De novo genome assembly of the endangered Acer yangbiense, a plant species with extremely small populations endemic to Yunnan Province, China.</title>
        <authorList>
            <person name="Yang J."/>
            <person name="Wariss H.M."/>
            <person name="Tao L."/>
            <person name="Zhang R."/>
            <person name="Yun Q."/>
            <person name="Hollingsworth P."/>
            <person name="Dao Z."/>
            <person name="Luo G."/>
            <person name="Guo H."/>
            <person name="Ma Y."/>
            <person name="Sun W."/>
        </authorList>
    </citation>
    <scope>NUCLEOTIDE SEQUENCE [LARGE SCALE GENOMIC DNA]</scope>
    <source>
        <strain evidence="11">cv. br00</strain>
    </source>
</reference>
<dbReference type="PANTHER" id="PTHR36326:SF14">
    <property type="entry name" value="PROTEIN SULFUR DEFICIENCY-INDUCED 1"/>
    <property type="match status" value="1"/>
</dbReference>